<dbReference type="SUPFAM" id="SSF53850">
    <property type="entry name" value="Periplasmic binding protein-like II"/>
    <property type="match status" value="1"/>
</dbReference>
<keyword evidence="6" id="KW-1133">Transmembrane helix</keyword>
<sequence>MERDEKESVHPPGPAARGLSRWLAGDAGAGRPVSTRVRPRARQYRLALGVLLVAVLGAGALAGCDHREASTQTLSFWTFGPEGEAVQALLPAFERAHPDIKVSVQQLPLSAAHQKLLTAYAGGSMPDMMQLGNTWLPEMVALNAVEPLDARARGSTSVVPGDYFDSIWATNVIDGRLYGVPWYVDTRLLFYRVDLLKAAGFDHPPRDWAEWRRMLAALSDPAAHRYGILLPTNEYEQLMSLALEQPDPLLRDGNRYGNFESAGFKRALRFYVDTFREQQAPAISNVVAGNPWEEFGRGVYAFYLSGPWNIGEFRSRLPADQQARWSTARLPGPDGPGAGAAGGASLVVFRHSAHKDAAWALIEYLSQPQVQRRFYALVGDMPPRRSAWDGGELSRDAQARAFREQLEHVKPTPPVPEWERIANEMQLVAARVIAGELTVDQACAELDKRVDAILEKRRWVLARREGAR</sequence>
<keyword evidence="3" id="KW-0813">Transport</keyword>
<evidence type="ECO:0000256" key="6">
    <source>
        <dbReference type="SAM" id="Phobius"/>
    </source>
</evidence>
<dbReference type="Gene3D" id="3.40.190.10">
    <property type="entry name" value="Periplasmic binding protein-like II"/>
    <property type="match status" value="2"/>
</dbReference>
<evidence type="ECO:0000256" key="2">
    <source>
        <dbReference type="ARBA" id="ARBA00008520"/>
    </source>
</evidence>
<accession>A0ABW8JQD3</accession>
<protein>
    <submittedName>
        <fullName evidence="7">Extracellular solute-binding protein</fullName>
    </submittedName>
</protein>
<dbReference type="PANTHER" id="PTHR43649:SF34">
    <property type="entry name" value="ABC TRANSPORTER PERIPLASMIC-BINDING PROTEIN YCJN-RELATED"/>
    <property type="match status" value="1"/>
</dbReference>
<evidence type="ECO:0000256" key="5">
    <source>
        <dbReference type="SAM" id="MobiDB-lite"/>
    </source>
</evidence>
<dbReference type="Proteomes" id="UP001620460">
    <property type="component" value="Unassembled WGS sequence"/>
</dbReference>
<evidence type="ECO:0000256" key="4">
    <source>
        <dbReference type="ARBA" id="ARBA00022729"/>
    </source>
</evidence>
<evidence type="ECO:0000313" key="7">
    <source>
        <dbReference type="EMBL" id="MFK2902471.1"/>
    </source>
</evidence>
<dbReference type="Pfam" id="PF01547">
    <property type="entry name" value="SBP_bac_1"/>
    <property type="match status" value="1"/>
</dbReference>
<dbReference type="InterPro" id="IPR006059">
    <property type="entry name" value="SBP"/>
</dbReference>
<proteinExistence type="inferred from homology"/>
<feature type="transmembrane region" description="Helical" evidence="6">
    <location>
        <begin position="44"/>
        <end position="63"/>
    </location>
</feature>
<feature type="region of interest" description="Disordered" evidence="5">
    <location>
        <begin position="1"/>
        <end position="21"/>
    </location>
</feature>
<keyword evidence="6" id="KW-0812">Transmembrane</keyword>
<comment type="caution">
    <text evidence="7">The sequence shown here is derived from an EMBL/GenBank/DDBJ whole genome shotgun (WGS) entry which is preliminary data.</text>
</comment>
<reference evidence="7 8" key="1">
    <citation type="submission" date="2020-10" db="EMBL/GenBank/DDBJ databases">
        <title>Phylogeny of dyella-like bacteria.</title>
        <authorList>
            <person name="Fu J."/>
        </authorList>
    </citation>
    <scope>NUCLEOTIDE SEQUENCE [LARGE SCALE GENOMIC DNA]</scope>
    <source>
        <strain evidence="7 8">Gsoil3046</strain>
    </source>
</reference>
<dbReference type="EMBL" id="JADIKM010000001">
    <property type="protein sequence ID" value="MFK2902471.1"/>
    <property type="molecule type" value="Genomic_DNA"/>
</dbReference>
<evidence type="ECO:0000256" key="1">
    <source>
        <dbReference type="ARBA" id="ARBA00004418"/>
    </source>
</evidence>
<organism evidence="7 8">
    <name type="scientific">Dyella ginsengisoli</name>
    <dbReference type="NCBI Taxonomy" id="363848"/>
    <lineage>
        <taxon>Bacteria</taxon>
        <taxon>Pseudomonadati</taxon>
        <taxon>Pseudomonadota</taxon>
        <taxon>Gammaproteobacteria</taxon>
        <taxon>Lysobacterales</taxon>
        <taxon>Rhodanobacteraceae</taxon>
        <taxon>Dyella</taxon>
    </lineage>
</organism>
<evidence type="ECO:0000256" key="3">
    <source>
        <dbReference type="ARBA" id="ARBA00022448"/>
    </source>
</evidence>
<evidence type="ECO:0000313" key="8">
    <source>
        <dbReference type="Proteomes" id="UP001620460"/>
    </source>
</evidence>
<dbReference type="InterPro" id="IPR050490">
    <property type="entry name" value="Bact_solute-bd_prot1"/>
</dbReference>
<keyword evidence="8" id="KW-1185">Reference proteome</keyword>
<comment type="similarity">
    <text evidence="2">Belongs to the bacterial solute-binding protein 1 family.</text>
</comment>
<name>A0ABW8JQD3_9GAMM</name>
<keyword evidence="6" id="KW-0472">Membrane</keyword>
<gene>
    <name evidence="7" type="ORF">ISP17_00735</name>
</gene>
<dbReference type="PANTHER" id="PTHR43649">
    <property type="entry name" value="ARABINOSE-BINDING PROTEIN-RELATED"/>
    <property type="match status" value="1"/>
</dbReference>
<comment type="subcellular location">
    <subcellularLocation>
        <location evidence="1">Periplasm</location>
    </subcellularLocation>
</comment>
<keyword evidence="4" id="KW-0732">Signal</keyword>